<sequence length="269" mass="27284">MTETPGTLLAALRAEPPLVQCITNYVAMNIAANVLLAAGASPAMVADAEESGEFARIAGALTVNIGTLSPPFVDGARAAIAGAEAAGRPWVLDPVACQATAYRRRVSAELAALRPTIIRGNASEILSLAGEASRGQGVDGRDPVAMAEDGARRLARKYASVVVVTGAVDFVTDGVRAARVEGGSPFMPMNTAMGCSLTCLCGAYAAVAGDPFDAAIGALAHFAVAGSHAHEGAAGPGSFAPRFLDALHAVTPERLDAEASIQSVEEVSE</sequence>
<dbReference type="UniPathway" id="UPA00060">
    <property type="reaction ID" value="UER00139"/>
</dbReference>
<feature type="binding site" evidence="11">
    <location>
        <position position="119"/>
    </location>
    <ligand>
        <name>ATP</name>
        <dbReference type="ChEBI" id="CHEBI:30616"/>
    </ligand>
</feature>
<keyword evidence="5 11" id="KW-0479">Metal-binding</keyword>
<feature type="binding site" evidence="11">
    <location>
        <position position="44"/>
    </location>
    <ligand>
        <name>substrate</name>
    </ligand>
</feature>
<comment type="function">
    <text evidence="11">Catalyzes the phosphorylation of the hydroxyl group of 4-methyl-5-beta-hydroxyethylthiazole (THZ).</text>
</comment>
<dbReference type="GO" id="GO:0009229">
    <property type="term" value="P:thiamine diphosphate biosynthetic process"/>
    <property type="evidence" value="ECO:0007669"/>
    <property type="project" value="UniProtKB-UniRule"/>
</dbReference>
<evidence type="ECO:0000256" key="3">
    <source>
        <dbReference type="ARBA" id="ARBA00004868"/>
    </source>
</evidence>
<evidence type="ECO:0000313" key="12">
    <source>
        <dbReference type="EMBL" id="SON54553.1"/>
    </source>
</evidence>
<evidence type="ECO:0000256" key="10">
    <source>
        <dbReference type="ARBA" id="ARBA00022977"/>
    </source>
</evidence>
<dbReference type="InterPro" id="IPR029056">
    <property type="entry name" value="Ribokinase-like"/>
</dbReference>
<evidence type="ECO:0000256" key="6">
    <source>
        <dbReference type="ARBA" id="ARBA00022741"/>
    </source>
</evidence>
<comment type="similarity">
    <text evidence="11">Belongs to the Thz kinase family.</text>
</comment>
<reference evidence="13" key="1">
    <citation type="submission" date="2017-09" db="EMBL/GenBank/DDBJ databases">
        <title>Genome sequence of Nannocystis excedens DSM 71.</title>
        <authorList>
            <person name="Blom J."/>
        </authorList>
    </citation>
    <scope>NUCLEOTIDE SEQUENCE [LARGE SCALE GENOMIC DNA]</scope>
    <source>
        <strain evidence="13">type strain: E19</strain>
    </source>
</reference>
<dbReference type="GO" id="GO:0009228">
    <property type="term" value="P:thiamine biosynthetic process"/>
    <property type="evidence" value="ECO:0007669"/>
    <property type="project" value="UniProtKB-KW"/>
</dbReference>
<dbReference type="GO" id="GO:0005524">
    <property type="term" value="F:ATP binding"/>
    <property type="evidence" value="ECO:0007669"/>
    <property type="project" value="UniProtKB-UniRule"/>
</dbReference>
<comment type="catalytic activity">
    <reaction evidence="1 11">
        <text>5-(2-hydroxyethyl)-4-methylthiazole + ATP = 4-methyl-5-(2-phosphooxyethyl)-thiazole + ADP + H(+)</text>
        <dbReference type="Rhea" id="RHEA:24212"/>
        <dbReference type="ChEBI" id="CHEBI:15378"/>
        <dbReference type="ChEBI" id="CHEBI:17957"/>
        <dbReference type="ChEBI" id="CHEBI:30616"/>
        <dbReference type="ChEBI" id="CHEBI:58296"/>
        <dbReference type="ChEBI" id="CHEBI:456216"/>
        <dbReference type="EC" id="2.7.1.50"/>
    </reaction>
</comment>
<dbReference type="GO" id="GO:0000287">
    <property type="term" value="F:magnesium ion binding"/>
    <property type="evidence" value="ECO:0007669"/>
    <property type="project" value="UniProtKB-UniRule"/>
</dbReference>
<dbReference type="CDD" id="cd01170">
    <property type="entry name" value="THZ_kinase"/>
    <property type="match status" value="1"/>
</dbReference>
<feature type="binding site" evidence="11">
    <location>
        <position position="192"/>
    </location>
    <ligand>
        <name>substrate</name>
    </ligand>
</feature>
<gene>
    <name evidence="11 12" type="primary">thiM</name>
    <name evidence="12" type="ORF">HDIA_1012</name>
</gene>
<dbReference type="Proteomes" id="UP000223606">
    <property type="component" value="Chromosome 1"/>
</dbReference>
<dbReference type="PRINTS" id="PR01099">
    <property type="entry name" value="HYETHTZKNASE"/>
</dbReference>
<evidence type="ECO:0000256" key="11">
    <source>
        <dbReference type="HAMAP-Rule" id="MF_00228"/>
    </source>
</evidence>
<evidence type="ECO:0000256" key="8">
    <source>
        <dbReference type="ARBA" id="ARBA00022840"/>
    </source>
</evidence>
<evidence type="ECO:0000256" key="9">
    <source>
        <dbReference type="ARBA" id="ARBA00022842"/>
    </source>
</evidence>
<dbReference type="EC" id="2.7.1.50" evidence="11"/>
<organism evidence="12 13">
    <name type="scientific">Hartmannibacter diazotrophicus</name>
    <dbReference type="NCBI Taxonomy" id="1482074"/>
    <lineage>
        <taxon>Bacteria</taxon>
        <taxon>Pseudomonadati</taxon>
        <taxon>Pseudomonadota</taxon>
        <taxon>Alphaproteobacteria</taxon>
        <taxon>Hyphomicrobiales</taxon>
        <taxon>Pleomorphomonadaceae</taxon>
        <taxon>Hartmannibacter</taxon>
    </lineage>
</organism>
<proteinExistence type="inferred from homology"/>
<comment type="pathway">
    <text evidence="3 11">Cofactor biosynthesis; thiamine diphosphate biosynthesis; 4-methyl-5-(2-phosphoethyl)-thiazole from 5-(2-hydroxyethyl)-4-methylthiazole: step 1/1.</text>
</comment>
<dbReference type="AlphaFoldDB" id="A0A2C9D2U6"/>
<dbReference type="KEGG" id="hdi:HDIA_1012"/>
<keyword evidence="7 11" id="KW-0418">Kinase</keyword>
<dbReference type="Pfam" id="PF02110">
    <property type="entry name" value="HK"/>
    <property type="match status" value="1"/>
</dbReference>
<evidence type="ECO:0000313" key="13">
    <source>
        <dbReference type="Proteomes" id="UP000223606"/>
    </source>
</evidence>
<dbReference type="SUPFAM" id="SSF53613">
    <property type="entry name" value="Ribokinase-like"/>
    <property type="match status" value="1"/>
</dbReference>
<keyword evidence="8 11" id="KW-0067">ATP-binding</keyword>
<evidence type="ECO:0000256" key="5">
    <source>
        <dbReference type="ARBA" id="ARBA00022723"/>
    </source>
</evidence>
<dbReference type="NCBIfam" id="NF006830">
    <property type="entry name" value="PRK09355.1"/>
    <property type="match status" value="1"/>
</dbReference>
<dbReference type="PIRSF" id="PIRSF000513">
    <property type="entry name" value="Thz_kinase"/>
    <property type="match status" value="1"/>
</dbReference>
<dbReference type="GO" id="GO:0004417">
    <property type="term" value="F:hydroxyethylthiazole kinase activity"/>
    <property type="evidence" value="ECO:0007669"/>
    <property type="project" value="UniProtKB-UniRule"/>
</dbReference>
<keyword evidence="6 11" id="KW-0547">Nucleotide-binding</keyword>
<keyword evidence="9 11" id="KW-0460">Magnesium</keyword>
<keyword evidence="13" id="KW-1185">Reference proteome</keyword>
<dbReference type="OrthoDB" id="8909021at2"/>
<dbReference type="HAMAP" id="MF_00228">
    <property type="entry name" value="Thz_kinase"/>
    <property type="match status" value="1"/>
</dbReference>
<protein>
    <recommendedName>
        <fullName evidence="11">Hydroxyethylthiazole kinase</fullName>
        <ecNumber evidence="11">2.7.1.50</ecNumber>
    </recommendedName>
    <alternativeName>
        <fullName evidence="11">4-methyl-5-beta-hydroxyethylthiazole kinase</fullName>
        <shortName evidence="11">TH kinase</shortName>
        <shortName evidence="11">Thz kinase</shortName>
    </alternativeName>
</protein>
<dbReference type="NCBIfam" id="TIGR00694">
    <property type="entry name" value="thiM"/>
    <property type="match status" value="1"/>
</dbReference>
<dbReference type="RefSeq" id="WP_099554975.1">
    <property type="nucleotide sequence ID" value="NZ_LT960614.1"/>
</dbReference>
<evidence type="ECO:0000256" key="4">
    <source>
        <dbReference type="ARBA" id="ARBA00022679"/>
    </source>
</evidence>
<dbReference type="EMBL" id="LT960614">
    <property type="protein sequence ID" value="SON54553.1"/>
    <property type="molecule type" value="Genomic_DNA"/>
</dbReference>
<comment type="cofactor">
    <cofactor evidence="2 11">
        <name>Mg(2+)</name>
        <dbReference type="ChEBI" id="CHEBI:18420"/>
    </cofactor>
</comment>
<dbReference type="Gene3D" id="3.40.1190.20">
    <property type="match status" value="1"/>
</dbReference>
<evidence type="ECO:0000256" key="7">
    <source>
        <dbReference type="ARBA" id="ARBA00022777"/>
    </source>
</evidence>
<dbReference type="InterPro" id="IPR000417">
    <property type="entry name" value="Hyethyz_kinase"/>
</dbReference>
<keyword evidence="10 11" id="KW-0784">Thiamine biosynthesis</keyword>
<name>A0A2C9D2U6_9HYPH</name>
<feature type="binding site" evidence="11">
    <location>
        <position position="165"/>
    </location>
    <ligand>
        <name>ATP</name>
        <dbReference type="ChEBI" id="CHEBI:30616"/>
    </ligand>
</feature>
<evidence type="ECO:0000256" key="1">
    <source>
        <dbReference type="ARBA" id="ARBA00001771"/>
    </source>
</evidence>
<keyword evidence="4 11" id="KW-0808">Transferase</keyword>
<evidence type="ECO:0000256" key="2">
    <source>
        <dbReference type="ARBA" id="ARBA00001946"/>
    </source>
</evidence>
<accession>A0A2C9D2U6</accession>